<comment type="caution">
    <text evidence="2">The sequence shown here is derived from an EMBL/GenBank/DDBJ whole genome shotgun (WGS) entry which is preliminary data.</text>
</comment>
<name>A0A833VAM7_9POAL</name>
<keyword evidence="1" id="KW-0812">Transmembrane</keyword>
<keyword evidence="1" id="KW-0472">Membrane</keyword>
<dbReference type="AlphaFoldDB" id="A0A833VAM7"/>
<keyword evidence="1" id="KW-1133">Transmembrane helix</keyword>
<evidence type="ECO:0000256" key="1">
    <source>
        <dbReference type="SAM" id="Phobius"/>
    </source>
</evidence>
<feature type="transmembrane region" description="Helical" evidence="1">
    <location>
        <begin position="63"/>
        <end position="85"/>
    </location>
</feature>
<accession>A0A833VAM7</accession>
<keyword evidence="3" id="KW-1185">Reference proteome</keyword>
<dbReference type="EMBL" id="SWLB01000013">
    <property type="protein sequence ID" value="KAF3331121.1"/>
    <property type="molecule type" value="Genomic_DNA"/>
</dbReference>
<proteinExistence type="predicted"/>
<sequence>MVPWITTIQYYYKIKKNIVILLVKALSCRLDPSSSRIIIALFFPFSQSTLDEQRSWRLRILKYLVLALGPFLARISPLSGLAILISRAKCLYQAFAITDNKLPSLPTLPLAVCMGILGIHQKGKT</sequence>
<evidence type="ECO:0000313" key="3">
    <source>
        <dbReference type="Proteomes" id="UP000623129"/>
    </source>
</evidence>
<evidence type="ECO:0000313" key="2">
    <source>
        <dbReference type="EMBL" id="KAF3331121.1"/>
    </source>
</evidence>
<organism evidence="2 3">
    <name type="scientific">Carex littledalei</name>
    <dbReference type="NCBI Taxonomy" id="544730"/>
    <lineage>
        <taxon>Eukaryota</taxon>
        <taxon>Viridiplantae</taxon>
        <taxon>Streptophyta</taxon>
        <taxon>Embryophyta</taxon>
        <taxon>Tracheophyta</taxon>
        <taxon>Spermatophyta</taxon>
        <taxon>Magnoliopsida</taxon>
        <taxon>Liliopsida</taxon>
        <taxon>Poales</taxon>
        <taxon>Cyperaceae</taxon>
        <taxon>Cyperoideae</taxon>
        <taxon>Cariceae</taxon>
        <taxon>Carex</taxon>
        <taxon>Carex subgen. Euthyceras</taxon>
    </lineage>
</organism>
<reference evidence="2" key="1">
    <citation type="submission" date="2020-01" db="EMBL/GenBank/DDBJ databases">
        <title>Genome sequence of Kobresia littledalei, the first chromosome-level genome in the family Cyperaceae.</title>
        <authorList>
            <person name="Qu G."/>
        </authorList>
    </citation>
    <scope>NUCLEOTIDE SEQUENCE</scope>
    <source>
        <strain evidence="2">C.B.Clarke</strain>
        <tissue evidence="2">Leaf</tissue>
    </source>
</reference>
<protein>
    <submittedName>
        <fullName evidence="2">Uncharacterized protein</fullName>
    </submittedName>
</protein>
<dbReference type="Proteomes" id="UP000623129">
    <property type="component" value="Unassembled WGS sequence"/>
</dbReference>
<gene>
    <name evidence="2" type="ORF">FCM35_KLT04475</name>
</gene>